<feature type="transmembrane region" description="Helical" evidence="8">
    <location>
        <begin position="239"/>
        <end position="256"/>
    </location>
</feature>
<comment type="similarity">
    <text evidence="2">Belongs to the EamA transporter family.</text>
</comment>
<proteinExistence type="inferred from homology"/>
<evidence type="ECO:0000256" key="4">
    <source>
        <dbReference type="ARBA" id="ARBA00022475"/>
    </source>
</evidence>
<evidence type="ECO:0000313" key="11">
    <source>
        <dbReference type="Proteomes" id="UP000251800"/>
    </source>
</evidence>
<evidence type="ECO:0000256" key="6">
    <source>
        <dbReference type="ARBA" id="ARBA00022989"/>
    </source>
</evidence>
<feature type="domain" description="EamA" evidence="9">
    <location>
        <begin position="148"/>
        <end position="277"/>
    </location>
</feature>
<dbReference type="GO" id="GO:0005886">
    <property type="term" value="C:plasma membrane"/>
    <property type="evidence" value="ECO:0007669"/>
    <property type="project" value="UniProtKB-SubCell"/>
</dbReference>
<dbReference type="InterPro" id="IPR004626">
    <property type="entry name" value="RarD"/>
</dbReference>
<feature type="transmembrane region" description="Helical" evidence="8">
    <location>
        <begin position="209"/>
        <end position="227"/>
    </location>
</feature>
<feature type="transmembrane region" description="Helical" evidence="8">
    <location>
        <begin position="262"/>
        <end position="280"/>
    </location>
</feature>
<evidence type="ECO:0000256" key="2">
    <source>
        <dbReference type="ARBA" id="ARBA00007362"/>
    </source>
</evidence>
<feature type="transmembrane region" description="Helical" evidence="8">
    <location>
        <begin position="174"/>
        <end position="194"/>
    </location>
</feature>
<evidence type="ECO:0000256" key="3">
    <source>
        <dbReference type="ARBA" id="ARBA00022448"/>
    </source>
</evidence>
<keyword evidence="11" id="KW-1185">Reference proteome</keyword>
<protein>
    <submittedName>
        <fullName evidence="10">EamA family transporter RarD</fullName>
    </submittedName>
</protein>
<dbReference type="InterPro" id="IPR037185">
    <property type="entry name" value="EmrE-like"/>
</dbReference>
<dbReference type="Proteomes" id="UP000251800">
    <property type="component" value="Unassembled WGS sequence"/>
</dbReference>
<evidence type="ECO:0000313" key="10">
    <source>
        <dbReference type="EMBL" id="PWN55954.1"/>
    </source>
</evidence>
<evidence type="ECO:0000256" key="1">
    <source>
        <dbReference type="ARBA" id="ARBA00004651"/>
    </source>
</evidence>
<dbReference type="PANTHER" id="PTHR22911:SF137">
    <property type="entry name" value="SOLUTE CARRIER FAMILY 35 MEMBER G2-RELATED"/>
    <property type="match status" value="1"/>
</dbReference>
<sequence length="321" mass="35240">MNRGLLAAFGAFLCWGVFPIYWKALDHVPALEIVAHRLVWCCLWVVLFLFVTRGARWLTRLLRRPRVLRNLTVSSALIGANWFLYIWAVNAGHIVETSLGYFINPLVNVMFGVLLFSERLNRRQWLAIGVAAAGVAYMTLAHGRLPWIALVLAASFGLYSVMRKITDVESMPGLAWESAVYFPVACAGLLWLAWSGDGAMGRVDWQTDGLLLLSGVLTAVPLILFAIAARQVPLSTIGVMQYLAPTLQLLCGTLLYDEPFTPVEAVGFGCIWTALAIYTADGLGAHWRRRALARARPVDALAAEPADAPTSGRSLQGRDVS</sequence>
<keyword evidence="4" id="KW-1003">Cell membrane</keyword>
<feature type="transmembrane region" description="Helical" evidence="8">
    <location>
        <begin position="99"/>
        <end position="117"/>
    </location>
</feature>
<dbReference type="OrthoDB" id="369870at2"/>
<dbReference type="RefSeq" id="WP_109720169.1">
    <property type="nucleotide sequence ID" value="NZ_QEQK01000007.1"/>
</dbReference>
<comment type="caution">
    <text evidence="10">The sequence shown here is derived from an EMBL/GenBank/DDBJ whole genome shotgun (WGS) entry which is preliminary data.</text>
</comment>
<dbReference type="PANTHER" id="PTHR22911">
    <property type="entry name" value="ACYL-MALONYL CONDENSING ENZYME-RELATED"/>
    <property type="match status" value="1"/>
</dbReference>
<feature type="transmembrane region" description="Helical" evidence="8">
    <location>
        <begin position="146"/>
        <end position="162"/>
    </location>
</feature>
<feature type="transmembrane region" description="Helical" evidence="8">
    <location>
        <begin position="124"/>
        <end position="140"/>
    </location>
</feature>
<accession>A0A363UKL5</accession>
<evidence type="ECO:0000259" key="9">
    <source>
        <dbReference type="Pfam" id="PF00892"/>
    </source>
</evidence>
<gene>
    <name evidence="10" type="primary">rarD</name>
    <name evidence="10" type="ORF">DEH80_08995</name>
</gene>
<dbReference type="NCBIfam" id="TIGR00688">
    <property type="entry name" value="rarD"/>
    <property type="match status" value="1"/>
</dbReference>
<keyword evidence="7 8" id="KW-0472">Membrane</keyword>
<keyword evidence="5 8" id="KW-0812">Transmembrane</keyword>
<keyword evidence="3" id="KW-0813">Transport</keyword>
<dbReference type="Pfam" id="PF00892">
    <property type="entry name" value="EamA"/>
    <property type="match status" value="2"/>
</dbReference>
<feature type="transmembrane region" description="Helical" evidence="8">
    <location>
        <begin position="35"/>
        <end position="55"/>
    </location>
</feature>
<dbReference type="EMBL" id="QEQK01000007">
    <property type="protein sequence ID" value="PWN55954.1"/>
    <property type="molecule type" value="Genomic_DNA"/>
</dbReference>
<organism evidence="10 11">
    <name type="scientific">Abyssibacter profundi</name>
    <dbReference type="NCBI Taxonomy" id="2182787"/>
    <lineage>
        <taxon>Bacteria</taxon>
        <taxon>Pseudomonadati</taxon>
        <taxon>Pseudomonadota</taxon>
        <taxon>Gammaproteobacteria</taxon>
        <taxon>Chromatiales</taxon>
        <taxon>Oceanococcaceae</taxon>
        <taxon>Abyssibacter</taxon>
    </lineage>
</organism>
<dbReference type="AlphaFoldDB" id="A0A363UKL5"/>
<evidence type="ECO:0000256" key="5">
    <source>
        <dbReference type="ARBA" id="ARBA00022692"/>
    </source>
</evidence>
<name>A0A363UKL5_9GAMM</name>
<evidence type="ECO:0000256" key="8">
    <source>
        <dbReference type="SAM" id="Phobius"/>
    </source>
</evidence>
<feature type="transmembrane region" description="Helical" evidence="8">
    <location>
        <begin position="67"/>
        <end position="87"/>
    </location>
</feature>
<dbReference type="SUPFAM" id="SSF103481">
    <property type="entry name" value="Multidrug resistance efflux transporter EmrE"/>
    <property type="match status" value="2"/>
</dbReference>
<dbReference type="InterPro" id="IPR000620">
    <property type="entry name" value="EamA_dom"/>
</dbReference>
<feature type="domain" description="EamA" evidence="9">
    <location>
        <begin position="3"/>
        <end position="139"/>
    </location>
</feature>
<reference evidence="10 11" key="1">
    <citation type="submission" date="2018-05" db="EMBL/GenBank/DDBJ databases">
        <title>Abyssibacter profundi OUC007T gen. nov., sp. nov, a marine bacterium isolated from seawater of the Mariana Trench.</title>
        <authorList>
            <person name="Zhou S."/>
        </authorList>
    </citation>
    <scope>NUCLEOTIDE SEQUENCE [LARGE SCALE GENOMIC DNA]</scope>
    <source>
        <strain evidence="10 11">OUC007</strain>
    </source>
</reference>
<evidence type="ECO:0000256" key="7">
    <source>
        <dbReference type="ARBA" id="ARBA00023136"/>
    </source>
</evidence>
<keyword evidence="6 8" id="KW-1133">Transmembrane helix</keyword>
<comment type="subcellular location">
    <subcellularLocation>
        <location evidence="1">Cell membrane</location>
        <topology evidence="1">Multi-pass membrane protein</topology>
    </subcellularLocation>
</comment>